<dbReference type="EMBL" id="JAQHRD010000005">
    <property type="protein sequence ID" value="KAJ6440649.1"/>
    <property type="molecule type" value="Genomic_DNA"/>
</dbReference>
<feature type="compositionally biased region" description="Basic and acidic residues" evidence="1">
    <location>
        <begin position="266"/>
        <end position="279"/>
    </location>
</feature>
<protein>
    <submittedName>
        <fullName evidence="2">Thymidylate synthase</fullName>
    </submittedName>
</protein>
<accession>A0AB34FMP2</accession>
<organism evidence="2 3">
    <name type="scientific">Purpureocillium lavendulum</name>
    <dbReference type="NCBI Taxonomy" id="1247861"/>
    <lineage>
        <taxon>Eukaryota</taxon>
        <taxon>Fungi</taxon>
        <taxon>Dikarya</taxon>
        <taxon>Ascomycota</taxon>
        <taxon>Pezizomycotina</taxon>
        <taxon>Sordariomycetes</taxon>
        <taxon>Hypocreomycetidae</taxon>
        <taxon>Hypocreales</taxon>
        <taxon>Ophiocordycipitaceae</taxon>
        <taxon>Purpureocillium</taxon>
    </lineage>
</organism>
<feature type="compositionally biased region" description="Low complexity" evidence="1">
    <location>
        <begin position="204"/>
        <end position="215"/>
    </location>
</feature>
<name>A0AB34FMP2_9HYPO</name>
<feature type="region of interest" description="Disordered" evidence="1">
    <location>
        <begin position="182"/>
        <end position="225"/>
    </location>
</feature>
<feature type="compositionally biased region" description="Low complexity" evidence="1">
    <location>
        <begin position="182"/>
        <end position="196"/>
    </location>
</feature>
<comment type="caution">
    <text evidence="2">The sequence shown here is derived from an EMBL/GenBank/DDBJ whole genome shotgun (WGS) entry which is preliminary data.</text>
</comment>
<feature type="compositionally biased region" description="Polar residues" evidence="1">
    <location>
        <begin position="1"/>
        <end position="11"/>
    </location>
</feature>
<keyword evidence="3" id="KW-1185">Reference proteome</keyword>
<dbReference type="Proteomes" id="UP001163105">
    <property type="component" value="Unassembled WGS sequence"/>
</dbReference>
<feature type="compositionally biased region" description="Low complexity" evidence="1">
    <location>
        <begin position="287"/>
        <end position="305"/>
    </location>
</feature>
<dbReference type="AlphaFoldDB" id="A0AB34FMP2"/>
<reference evidence="2" key="1">
    <citation type="submission" date="2023-01" db="EMBL/GenBank/DDBJ databases">
        <title>The growth and conidiation of Purpureocillium lavendulum are regulated by nitrogen source and histone H3K14 acetylation.</title>
        <authorList>
            <person name="Tang P."/>
            <person name="Han J."/>
            <person name="Zhang C."/>
            <person name="Tang P."/>
            <person name="Qi F."/>
            <person name="Zhang K."/>
            <person name="Liang L."/>
        </authorList>
    </citation>
    <scope>NUCLEOTIDE SEQUENCE</scope>
    <source>
        <strain evidence="2">YMF1.00683</strain>
    </source>
</reference>
<feature type="compositionally biased region" description="Low complexity" evidence="1">
    <location>
        <begin position="62"/>
        <end position="77"/>
    </location>
</feature>
<feature type="region of interest" description="Disordered" evidence="1">
    <location>
        <begin position="246"/>
        <end position="314"/>
    </location>
</feature>
<evidence type="ECO:0000313" key="3">
    <source>
        <dbReference type="Proteomes" id="UP001163105"/>
    </source>
</evidence>
<proteinExistence type="predicted"/>
<gene>
    <name evidence="2" type="ORF">O9K51_06439</name>
</gene>
<evidence type="ECO:0000256" key="1">
    <source>
        <dbReference type="SAM" id="MobiDB-lite"/>
    </source>
</evidence>
<sequence>MPPHQESSSSREAGRRDRHTNPRYSIAHHRLEREQRRRRRAAPRQTRYYVPSPLVQCWNQDSVATPPASKPSSACSSPEDDLSLTPGHHSPPSDEFDESRGIMGFPPPVEPHGSETTGHWLSSVGGFTNVDEDGDGEVPRRSVGELVMRPEQDYPTIFHELSLLEWQQKQRQCHYHIQQPAPQHLQQHPPILQPPIGTGRPVKSKPQPEQPSPEQRNSSPLTSFAAAAAAAAATIAWPMGPLPSVRQPANDWAQHCPTPFSQPDQWRTRLDDGDGEHTHNPRQPWHSDASSSSAVDPVNPYLSGHGSSGAGLGLTGVLDTGRAVIRPPDEETNVLDEDAFV</sequence>
<feature type="region of interest" description="Disordered" evidence="1">
    <location>
        <begin position="1"/>
        <end position="104"/>
    </location>
</feature>
<evidence type="ECO:0000313" key="2">
    <source>
        <dbReference type="EMBL" id="KAJ6440649.1"/>
    </source>
</evidence>